<proteinExistence type="predicted"/>
<dbReference type="Proteomes" id="UP001151760">
    <property type="component" value="Unassembled WGS sequence"/>
</dbReference>
<keyword evidence="3" id="KW-1185">Reference proteome</keyword>
<dbReference type="PROSITE" id="PS51257">
    <property type="entry name" value="PROKAR_LIPOPROTEIN"/>
    <property type="match status" value="1"/>
</dbReference>
<evidence type="ECO:0000256" key="1">
    <source>
        <dbReference type="SAM" id="MobiDB-lite"/>
    </source>
</evidence>
<name>A0ABQ5GG75_9ASTR</name>
<sequence length="142" mass="14431">MERCGGHPGQLTTTGACAGGPLRQWAGAISRAPHAWAPAVGCRAARPWPLPNPGGALDGSGILLGRAALHRPAPVFAWAAWLRPAQHQSGRGLLGPASGWALLLAGGTSARGGGPLPTPTLDPARPPRGHPMRPLARGVLPN</sequence>
<organism evidence="2 3">
    <name type="scientific">Tanacetum coccineum</name>
    <dbReference type="NCBI Taxonomy" id="301880"/>
    <lineage>
        <taxon>Eukaryota</taxon>
        <taxon>Viridiplantae</taxon>
        <taxon>Streptophyta</taxon>
        <taxon>Embryophyta</taxon>
        <taxon>Tracheophyta</taxon>
        <taxon>Spermatophyta</taxon>
        <taxon>Magnoliopsida</taxon>
        <taxon>eudicotyledons</taxon>
        <taxon>Gunneridae</taxon>
        <taxon>Pentapetalae</taxon>
        <taxon>asterids</taxon>
        <taxon>campanulids</taxon>
        <taxon>Asterales</taxon>
        <taxon>Asteraceae</taxon>
        <taxon>Asteroideae</taxon>
        <taxon>Anthemideae</taxon>
        <taxon>Anthemidinae</taxon>
        <taxon>Tanacetum</taxon>
    </lineage>
</organism>
<feature type="region of interest" description="Disordered" evidence="1">
    <location>
        <begin position="111"/>
        <end position="142"/>
    </location>
</feature>
<gene>
    <name evidence="2" type="ORF">Tco_1040926</name>
</gene>
<reference evidence="2" key="1">
    <citation type="journal article" date="2022" name="Int. J. Mol. Sci.">
        <title>Draft Genome of Tanacetum Coccineum: Genomic Comparison of Closely Related Tanacetum-Family Plants.</title>
        <authorList>
            <person name="Yamashiro T."/>
            <person name="Shiraishi A."/>
            <person name="Nakayama K."/>
            <person name="Satake H."/>
        </authorList>
    </citation>
    <scope>NUCLEOTIDE SEQUENCE</scope>
</reference>
<dbReference type="EMBL" id="BQNB010018420">
    <property type="protein sequence ID" value="GJT74201.1"/>
    <property type="molecule type" value="Genomic_DNA"/>
</dbReference>
<protein>
    <submittedName>
        <fullName evidence="2">Uncharacterized protein</fullName>
    </submittedName>
</protein>
<evidence type="ECO:0000313" key="3">
    <source>
        <dbReference type="Proteomes" id="UP001151760"/>
    </source>
</evidence>
<accession>A0ABQ5GG75</accession>
<feature type="compositionally biased region" description="Pro residues" evidence="1">
    <location>
        <begin position="116"/>
        <end position="126"/>
    </location>
</feature>
<reference evidence="2" key="2">
    <citation type="submission" date="2022-01" db="EMBL/GenBank/DDBJ databases">
        <authorList>
            <person name="Yamashiro T."/>
            <person name="Shiraishi A."/>
            <person name="Satake H."/>
            <person name="Nakayama K."/>
        </authorList>
    </citation>
    <scope>NUCLEOTIDE SEQUENCE</scope>
</reference>
<evidence type="ECO:0000313" key="2">
    <source>
        <dbReference type="EMBL" id="GJT74201.1"/>
    </source>
</evidence>
<comment type="caution">
    <text evidence="2">The sequence shown here is derived from an EMBL/GenBank/DDBJ whole genome shotgun (WGS) entry which is preliminary data.</text>
</comment>